<sequence length="601" mass="69609">MYVEYLEGEKHDSSGADISENHETFQDAGYLLTDVDLIIDIDNLSKEQIKDIISYFEIKTQIVWTERGAHFYFKKPSAFRGAKGICALGVEVEYKHVANTKSITIKRNGHLREIDNSGIREELPGIFKSIRKASDLNGLDEGDGRNQALFRHRTLIATISSWSRIVTFINNVIFATPLPRDEMDTISRDMEIKAVKDGEAAIADLIMKEKRIVKYSKQLFYFDGNEYISDDDQLKRLVFNYCNGQKTRYVDEVINQMHYRAKLIPDDDVFDIKLKNGILRDGKFIEIDYTDFTPYSIHAKYDPETEAVQIVDEYLNHLTDSDEDYKKFVLEMMGYCFVVDKEIKRMIGRFFILVGGGGNGKGTLLSIIRSILNQKNCTGLSIKNMTDERYFNVLQGRLANLGDDIQDEPINNEQMKVLKNISTCDFVEMRKLYGNAKSVEMTPTLIFTSNHIIKSFEKGDSYKRRVTWMPMFTKVSKKDKRFISNITNEKALQYWTKLVVEAYFRIYENEDFTKTSKVEEFNARYHEDNDSTLEFVHDLDILDVEGKRGPEIYEEYELWAEENGLNVQSRRALNTTIKSVLDLETKPVKINGKTARIYQKC</sequence>
<evidence type="ECO:0000313" key="5">
    <source>
        <dbReference type="EMBL" id="KAA9596179.1"/>
    </source>
</evidence>
<evidence type="ECO:0000256" key="2">
    <source>
        <dbReference type="ARBA" id="ARBA00022801"/>
    </source>
</evidence>
<evidence type="ECO:0000256" key="3">
    <source>
        <dbReference type="ARBA" id="ARBA00022840"/>
    </source>
</evidence>
<proteinExistence type="predicted"/>
<name>A0A6C8NEK3_LISMN</name>
<dbReference type="GO" id="GO:0016787">
    <property type="term" value="F:hydrolase activity"/>
    <property type="evidence" value="ECO:0007669"/>
    <property type="project" value="UniProtKB-KW"/>
</dbReference>
<dbReference type="PANTHER" id="PTHR35372">
    <property type="entry name" value="ATP BINDING PROTEIN-RELATED"/>
    <property type="match status" value="1"/>
</dbReference>
<dbReference type="Gene3D" id="3.40.50.300">
    <property type="entry name" value="P-loop containing nucleotide triphosphate hydrolases"/>
    <property type="match status" value="1"/>
</dbReference>
<dbReference type="RefSeq" id="WP_150883078.1">
    <property type="nucleotide sequence ID" value="NZ_JAVFLV010000010.1"/>
</dbReference>
<dbReference type="AlphaFoldDB" id="A0A6C8NEK3"/>
<keyword evidence="1" id="KW-0547">Nucleotide-binding</keyword>
<dbReference type="PANTHER" id="PTHR35372:SF2">
    <property type="entry name" value="SF3 HELICASE DOMAIN-CONTAINING PROTEIN"/>
    <property type="match status" value="1"/>
</dbReference>
<keyword evidence="2" id="KW-0378">Hydrolase</keyword>
<evidence type="ECO:0000256" key="1">
    <source>
        <dbReference type="ARBA" id="ARBA00022741"/>
    </source>
</evidence>
<organism evidence="5">
    <name type="scientific">Listeria monocytogenes</name>
    <dbReference type="NCBI Taxonomy" id="1639"/>
    <lineage>
        <taxon>Bacteria</taxon>
        <taxon>Bacillati</taxon>
        <taxon>Bacillota</taxon>
        <taxon>Bacilli</taxon>
        <taxon>Bacillales</taxon>
        <taxon>Listeriaceae</taxon>
        <taxon>Listeria</taxon>
    </lineage>
</organism>
<dbReference type="SUPFAM" id="SSF52540">
    <property type="entry name" value="P-loop containing nucleoside triphosphate hydrolases"/>
    <property type="match status" value="1"/>
</dbReference>
<dbReference type="GO" id="GO:0005524">
    <property type="term" value="F:ATP binding"/>
    <property type="evidence" value="ECO:0007669"/>
    <property type="project" value="UniProtKB-KW"/>
</dbReference>
<reference evidence="5" key="1">
    <citation type="submission" date="2018-04" db="EMBL/GenBank/DDBJ databases">
        <title>Genome Analysis of a Prevalent Clone of Listeria monocytogenes Sequence Type 87 in China.</title>
        <authorList>
            <person name="Wang Y."/>
        </authorList>
    </citation>
    <scope>NUCLEOTIDE SEQUENCE</scope>
    <source>
        <strain evidence="5">ICDC_LM0111</strain>
    </source>
</reference>
<gene>
    <name evidence="5" type="ORF">DCK14_05190</name>
</gene>
<comment type="caution">
    <text evidence="5">The sequence shown here is derived from an EMBL/GenBank/DDBJ whole genome shotgun (WGS) entry which is preliminary data.</text>
</comment>
<protein>
    <submittedName>
        <fullName evidence="5">DNA primase</fullName>
    </submittedName>
</protein>
<keyword evidence="3" id="KW-0067">ATP-binding</keyword>
<evidence type="ECO:0000259" key="4">
    <source>
        <dbReference type="PROSITE" id="PS51206"/>
    </source>
</evidence>
<feature type="domain" description="SF3 helicase" evidence="4">
    <location>
        <begin position="324"/>
        <end position="534"/>
    </location>
</feature>
<dbReference type="InterPro" id="IPR014015">
    <property type="entry name" value="Helicase_SF3_DNA-vir"/>
</dbReference>
<accession>A0A6C8NEK3</accession>
<dbReference type="InterPro" id="IPR045455">
    <property type="entry name" value="NrS-1_pol-like_helicase"/>
</dbReference>
<dbReference type="InterPro" id="IPR027417">
    <property type="entry name" value="P-loop_NTPase"/>
</dbReference>
<dbReference type="PROSITE" id="PS51206">
    <property type="entry name" value="SF3_HELICASE_1"/>
    <property type="match status" value="1"/>
</dbReference>
<dbReference type="InterPro" id="IPR006500">
    <property type="entry name" value="Helicase_put_C_phage/plasmid"/>
</dbReference>
<dbReference type="InterPro" id="IPR051620">
    <property type="entry name" value="ORF904-like_C"/>
</dbReference>
<dbReference type="EMBL" id="QDCT01000001">
    <property type="protein sequence ID" value="KAA9596179.1"/>
    <property type="molecule type" value="Genomic_DNA"/>
</dbReference>
<dbReference type="Pfam" id="PF19263">
    <property type="entry name" value="DUF5906"/>
    <property type="match status" value="1"/>
</dbReference>
<dbReference type="NCBIfam" id="TIGR01613">
    <property type="entry name" value="primase_Cterm"/>
    <property type="match status" value="1"/>
</dbReference>